<dbReference type="Proteomes" id="UP000256429">
    <property type="component" value="Unassembled WGS sequence"/>
</dbReference>
<proteinExistence type="inferred from homology"/>
<dbReference type="AlphaFoldDB" id="A0A3D9RQW5"/>
<dbReference type="GO" id="GO:0005886">
    <property type="term" value="C:plasma membrane"/>
    <property type="evidence" value="ECO:0007669"/>
    <property type="project" value="TreeGrafter"/>
</dbReference>
<dbReference type="GO" id="GO:0009245">
    <property type="term" value="P:lipid A biosynthetic process"/>
    <property type="evidence" value="ECO:0007669"/>
    <property type="project" value="UniProtKB-UniRule"/>
</dbReference>
<dbReference type="GO" id="GO:0005524">
    <property type="term" value="F:ATP binding"/>
    <property type="evidence" value="ECO:0007669"/>
    <property type="project" value="UniProtKB-UniRule"/>
</dbReference>
<comment type="caution">
    <text evidence="14">The sequence shown here is derived from an EMBL/GenBank/DDBJ whole genome shotgun (WGS) entry which is preliminary data.</text>
</comment>
<dbReference type="GO" id="GO:0009029">
    <property type="term" value="F:lipid-A 4'-kinase activity"/>
    <property type="evidence" value="ECO:0007669"/>
    <property type="project" value="UniProtKB-UniRule"/>
</dbReference>
<reference evidence="14 15" key="1">
    <citation type="submission" date="2018-08" db="EMBL/GenBank/DDBJ databases">
        <title>Genomic Encyclopedia of Type Strains, Phase III (KMG-III): the genomes of soil and plant-associated and newly described type strains.</title>
        <authorList>
            <person name="Whitman W."/>
        </authorList>
    </citation>
    <scope>NUCLEOTIDE SEQUENCE [LARGE SCALE GENOMIC DNA]</scope>
    <source>
        <strain evidence="14 15">325-5</strain>
    </source>
</reference>
<dbReference type="SUPFAM" id="SSF52540">
    <property type="entry name" value="P-loop containing nucleoside triphosphate hydrolases"/>
    <property type="match status" value="1"/>
</dbReference>
<evidence type="ECO:0000256" key="9">
    <source>
        <dbReference type="ARBA" id="ARBA00022777"/>
    </source>
</evidence>
<keyword evidence="11 13" id="KW-0443">Lipid metabolism</keyword>
<dbReference type="EMBL" id="QTTQ01000010">
    <property type="protein sequence ID" value="REE82319.1"/>
    <property type="molecule type" value="Genomic_DNA"/>
</dbReference>
<keyword evidence="9 13" id="KW-0418">Kinase</keyword>
<evidence type="ECO:0000256" key="8">
    <source>
        <dbReference type="ARBA" id="ARBA00022741"/>
    </source>
</evidence>
<evidence type="ECO:0000256" key="6">
    <source>
        <dbReference type="ARBA" id="ARBA00022556"/>
    </source>
</evidence>
<name>A0A3D9RQW5_9FLAO</name>
<evidence type="ECO:0000256" key="2">
    <source>
        <dbReference type="ARBA" id="ARBA00004870"/>
    </source>
</evidence>
<dbReference type="InterPro" id="IPR003758">
    <property type="entry name" value="LpxK"/>
</dbReference>
<dbReference type="NCBIfam" id="TIGR00682">
    <property type="entry name" value="lpxK"/>
    <property type="match status" value="1"/>
</dbReference>
<dbReference type="OrthoDB" id="9766423at2"/>
<evidence type="ECO:0000313" key="14">
    <source>
        <dbReference type="EMBL" id="REE82319.1"/>
    </source>
</evidence>
<comment type="function">
    <text evidence="1 13">Transfers the gamma-phosphate of ATP to the 4'-position of a tetraacyldisaccharide 1-phosphate intermediate (termed DS-1-P) to form tetraacyldisaccharide 1,4'-bis-phosphate (lipid IVA).</text>
</comment>
<evidence type="ECO:0000256" key="5">
    <source>
        <dbReference type="ARBA" id="ARBA00022516"/>
    </source>
</evidence>
<gene>
    <name evidence="13" type="primary">lpxK</name>
    <name evidence="14" type="ORF">BX611_1866</name>
</gene>
<keyword evidence="7 13" id="KW-0808">Transferase</keyword>
<keyword evidence="6 13" id="KW-0441">Lipid A biosynthesis</keyword>
<comment type="catalytic activity">
    <reaction evidence="13">
        <text>a lipid A disaccharide + ATP = a lipid IVA + ADP + H(+)</text>
        <dbReference type="Rhea" id="RHEA:67840"/>
        <dbReference type="ChEBI" id="CHEBI:15378"/>
        <dbReference type="ChEBI" id="CHEBI:30616"/>
        <dbReference type="ChEBI" id="CHEBI:176343"/>
        <dbReference type="ChEBI" id="CHEBI:176425"/>
        <dbReference type="ChEBI" id="CHEBI:456216"/>
        <dbReference type="EC" id="2.7.1.130"/>
    </reaction>
</comment>
<dbReference type="UniPathway" id="UPA00359">
    <property type="reaction ID" value="UER00482"/>
</dbReference>
<dbReference type="RefSeq" id="WP_115880381.1">
    <property type="nucleotide sequence ID" value="NZ_QTTQ01000010.1"/>
</dbReference>
<keyword evidence="5 13" id="KW-0444">Lipid biosynthesis</keyword>
<keyword evidence="15" id="KW-1185">Reference proteome</keyword>
<organism evidence="14 15">
    <name type="scientific">Lutibacter oceani</name>
    <dbReference type="NCBI Taxonomy" id="1853311"/>
    <lineage>
        <taxon>Bacteria</taxon>
        <taxon>Pseudomonadati</taxon>
        <taxon>Bacteroidota</taxon>
        <taxon>Flavobacteriia</taxon>
        <taxon>Flavobacteriales</taxon>
        <taxon>Flavobacteriaceae</taxon>
        <taxon>Lutibacter</taxon>
    </lineage>
</organism>
<evidence type="ECO:0000313" key="15">
    <source>
        <dbReference type="Proteomes" id="UP000256429"/>
    </source>
</evidence>
<dbReference type="PANTHER" id="PTHR42724:SF1">
    <property type="entry name" value="TETRAACYLDISACCHARIDE 4'-KINASE, MITOCHONDRIAL-RELATED"/>
    <property type="match status" value="1"/>
</dbReference>
<comment type="similarity">
    <text evidence="13">Belongs to the LpxK family.</text>
</comment>
<dbReference type="InterPro" id="IPR027417">
    <property type="entry name" value="P-loop_NTPase"/>
</dbReference>
<evidence type="ECO:0000256" key="10">
    <source>
        <dbReference type="ARBA" id="ARBA00022840"/>
    </source>
</evidence>
<protein>
    <recommendedName>
        <fullName evidence="4 13">Tetraacyldisaccharide 4'-kinase</fullName>
        <ecNumber evidence="3 13">2.7.1.130</ecNumber>
    </recommendedName>
    <alternativeName>
        <fullName evidence="12 13">Lipid A 4'-kinase</fullName>
    </alternativeName>
</protein>
<dbReference type="EC" id="2.7.1.130" evidence="3 13"/>
<evidence type="ECO:0000256" key="12">
    <source>
        <dbReference type="ARBA" id="ARBA00029757"/>
    </source>
</evidence>
<evidence type="ECO:0000256" key="7">
    <source>
        <dbReference type="ARBA" id="ARBA00022679"/>
    </source>
</evidence>
<sequence length="345" mass="39781">MKLLRKILYPFSVLYGVITSVRNYLYNKNILKATEFNIPTIVVGNLSIGGTGKTPQIEYLIRLLQNDYKVAVLSRGYKRKSKGFIIANENASAELIGDEPFQYYQKFKDIIVCVDADRTNAIQQLQELVNPPQLILLDDAFQHRKVAGGFNILLTPYNDLYVNDTMLPTGNLREKVSGAGRANLIIVTKCPETLSEDEQFEITKKLNPSLYQTVFFTTIDYENELQGTLKVNLSELESAEVLLITGIAKPKPLLKYLKEKNIKFEHLKYPDHYHFNSKDIGEINKRFELLKTNNKILLTTEKDYVRIFDKFKNLNYISIKTKFINHKNDFDNIIKNYVEQSSRNS</sequence>
<keyword evidence="10 13" id="KW-0067">ATP-binding</keyword>
<feature type="binding site" evidence="13">
    <location>
        <begin position="47"/>
        <end position="54"/>
    </location>
    <ligand>
        <name>ATP</name>
        <dbReference type="ChEBI" id="CHEBI:30616"/>
    </ligand>
</feature>
<dbReference type="Pfam" id="PF02606">
    <property type="entry name" value="LpxK"/>
    <property type="match status" value="1"/>
</dbReference>
<dbReference type="PANTHER" id="PTHR42724">
    <property type="entry name" value="TETRAACYLDISACCHARIDE 4'-KINASE"/>
    <property type="match status" value="1"/>
</dbReference>
<accession>A0A3D9RQW5</accession>
<evidence type="ECO:0000256" key="3">
    <source>
        <dbReference type="ARBA" id="ARBA00012071"/>
    </source>
</evidence>
<keyword evidence="8 13" id="KW-0547">Nucleotide-binding</keyword>
<comment type="pathway">
    <text evidence="2 13">Glycolipid biosynthesis; lipid IV(A) biosynthesis; lipid IV(A) from (3R)-3-hydroxytetradecanoyl-[acyl-carrier-protein] and UDP-N-acetyl-alpha-D-glucosamine: step 6/6.</text>
</comment>
<evidence type="ECO:0000256" key="11">
    <source>
        <dbReference type="ARBA" id="ARBA00023098"/>
    </source>
</evidence>
<evidence type="ECO:0000256" key="13">
    <source>
        <dbReference type="HAMAP-Rule" id="MF_00409"/>
    </source>
</evidence>
<evidence type="ECO:0000256" key="4">
    <source>
        <dbReference type="ARBA" id="ARBA00016436"/>
    </source>
</evidence>
<evidence type="ECO:0000256" key="1">
    <source>
        <dbReference type="ARBA" id="ARBA00002274"/>
    </source>
</evidence>
<dbReference type="HAMAP" id="MF_00409">
    <property type="entry name" value="LpxK"/>
    <property type="match status" value="1"/>
</dbReference>